<dbReference type="PRINTS" id="PR00033">
    <property type="entry name" value="HTHASNC"/>
</dbReference>
<dbReference type="SUPFAM" id="SSF46785">
    <property type="entry name" value="Winged helix' DNA-binding domain"/>
    <property type="match status" value="1"/>
</dbReference>
<dbReference type="InterPro" id="IPR036388">
    <property type="entry name" value="WH-like_DNA-bd_sf"/>
</dbReference>
<dbReference type="EMBL" id="LS992241">
    <property type="protein sequence ID" value="SYX87285.1"/>
    <property type="molecule type" value="Genomic_DNA"/>
</dbReference>
<evidence type="ECO:0000313" key="6">
    <source>
        <dbReference type="Proteomes" id="UP000304148"/>
    </source>
</evidence>
<dbReference type="GO" id="GO:0043565">
    <property type="term" value="F:sequence-specific DNA binding"/>
    <property type="evidence" value="ECO:0007669"/>
    <property type="project" value="InterPro"/>
</dbReference>
<evidence type="ECO:0000259" key="4">
    <source>
        <dbReference type="PROSITE" id="PS50956"/>
    </source>
</evidence>
<organism evidence="5 6">
    <name type="scientific">Paenibacillus alvei</name>
    <name type="common">Bacillus alvei</name>
    <dbReference type="NCBI Taxonomy" id="44250"/>
    <lineage>
        <taxon>Bacteria</taxon>
        <taxon>Bacillati</taxon>
        <taxon>Bacillota</taxon>
        <taxon>Bacilli</taxon>
        <taxon>Bacillales</taxon>
        <taxon>Paenibacillaceae</taxon>
        <taxon>Paenibacillus</taxon>
    </lineage>
</organism>
<dbReference type="Pfam" id="PF01037">
    <property type="entry name" value="AsnC_trans_reg"/>
    <property type="match status" value="1"/>
</dbReference>
<evidence type="ECO:0000256" key="3">
    <source>
        <dbReference type="ARBA" id="ARBA00023163"/>
    </source>
</evidence>
<proteinExistence type="predicted"/>
<reference evidence="6" key="1">
    <citation type="submission" date="2018-08" db="EMBL/GenBank/DDBJ databases">
        <authorList>
            <person name="Chevrot R."/>
        </authorList>
    </citation>
    <scope>NUCLEOTIDE SEQUENCE [LARGE SCALE GENOMIC DNA]</scope>
</reference>
<dbReference type="InterPro" id="IPR019888">
    <property type="entry name" value="Tscrpt_reg_AsnC-like"/>
</dbReference>
<dbReference type="Gene3D" id="3.30.70.920">
    <property type="match status" value="1"/>
</dbReference>
<dbReference type="PANTHER" id="PTHR30154:SF55">
    <property type="entry name" value="HTH-TYPE TRANSCRIPTIONAL REGULATOR LRPB"/>
    <property type="match status" value="1"/>
</dbReference>
<dbReference type="Gene3D" id="1.10.10.10">
    <property type="entry name" value="Winged helix-like DNA-binding domain superfamily/Winged helix DNA-binding domain"/>
    <property type="match status" value="1"/>
</dbReference>
<dbReference type="GO" id="GO:0043200">
    <property type="term" value="P:response to amino acid"/>
    <property type="evidence" value="ECO:0007669"/>
    <property type="project" value="TreeGrafter"/>
</dbReference>
<sequence>MKEVVTMLDSTDQRIIEELSRNGRVSMKELGQKIHMTGQATANRVQKLEDEGVIEHYTIQLNQAKAGYPVQAFIQIYTKQPDHRPFLSFVDTQQTYVLHNYKISGECCYLMECRFPSNEELDAFLVELNQYANYKLSIVIKKNP</sequence>
<dbReference type="PANTHER" id="PTHR30154">
    <property type="entry name" value="LEUCINE-RESPONSIVE REGULATORY PROTEIN"/>
    <property type="match status" value="1"/>
</dbReference>
<keyword evidence="1" id="KW-0805">Transcription regulation</keyword>
<dbReference type="InterPro" id="IPR000485">
    <property type="entry name" value="AsnC-type_HTH_dom"/>
</dbReference>
<dbReference type="InterPro" id="IPR036390">
    <property type="entry name" value="WH_DNA-bd_sf"/>
</dbReference>
<evidence type="ECO:0000313" key="5">
    <source>
        <dbReference type="EMBL" id="SYX87285.1"/>
    </source>
</evidence>
<protein>
    <submittedName>
        <fullName evidence="5">Transcriptional regulator (Lrp/AsnC family)</fullName>
    </submittedName>
</protein>
<name>A0A383RJR5_PAEAL</name>
<dbReference type="InterPro" id="IPR011008">
    <property type="entry name" value="Dimeric_a/b-barrel"/>
</dbReference>
<evidence type="ECO:0000256" key="1">
    <source>
        <dbReference type="ARBA" id="ARBA00023015"/>
    </source>
</evidence>
<dbReference type="PROSITE" id="PS50956">
    <property type="entry name" value="HTH_ASNC_2"/>
    <property type="match status" value="1"/>
</dbReference>
<feature type="domain" description="HTH asnC-type" evidence="4">
    <location>
        <begin position="8"/>
        <end position="69"/>
    </location>
</feature>
<dbReference type="Pfam" id="PF13412">
    <property type="entry name" value="HTH_24"/>
    <property type="match status" value="1"/>
</dbReference>
<keyword evidence="2" id="KW-0238">DNA-binding</keyword>
<dbReference type="AlphaFoldDB" id="A0A383RJR5"/>
<dbReference type="GO" id="GO:0005829">
    <property type="term" value="C:cytosol"/>
    <property type="evidence" value="ECO:0007669"/>
    <property type="project" value="TreeGrafter"/>
</dbReference>
<evidence type="ECO:0000256" key="2">
    <source>
        <dbReference type="ARBA" id="ARBA00023125"/>
    </source>
</evidence>
<dbReference type="Proteomes" id="UP000304148">
    <property type="component" value="Chromosome"/>
</dbReference>
<dbReference type="InterPro" id="IPR019887">
    <property type="entry name" value="Tscrpt_reg_AsnC/Lrp_C"/>
</dbReference>
<accession>A0A383RJR5</accession>
<gene>
    <name evidence="5" type="primary">lrpA</name>
    <name evidence="5" type="ORF">PBLR_15715</name>
</gene>
<keyword evidence="3" id="KW-0804">Transcription</keyword>
<dbReference type="SMART" id="SM00344">
    <property type="entry name" value="HTH_ASNC"/>
    <property type="match status" value="1"/>
</dbReference>
<dbReference type="SUPFAM" id="SSF54909">
    <property type="entry name" value="Dimeric alpha+beta barrel"/>
    <property type="match status" value="1"/>
</dbReference>